<dbReference type="EMBL" id="JACOOT010000011">
    <property type="protein sequence ID" value="MBC5650501.1"/>
    <property type="molecule type" value="Genomic_DNA"/>
</dbReference>
<dbReference type="AlphaFoldDB" id="A0A8I0AAZ5"/>
<comment type="caution">
    <text evidence="2">The sequence shown here is derived from an EMBL/GenBank/DDBJ whole genome shotgun (WGS) entry which is preliminary data.</text>
</comment>
<evidence type="ECO:0000313" key="3">
    <source>
        <dbReference type="Proteomes" id="UP000652847"/>
    </source>
</evidence>
<organism evidence="2 3">
    <name type="scientific">Blautia segnis</name>
    <dbReference type="NCBI Taxonomy" id="2763030"/>
    <lineage>
        <taxon>Bacteria</taxon>
        <taxon>Bacillati</taxon>
        <taxon>Bacillota</taxon>
        <taxon>Clostridia</taxon>
        <taxon>Lachnospirales</taxon>
        <taxon>Lachnospiraceae</taxon>
        <taxon>Blautia</taxon>
    </lineage>
</organism>
<name>A0A8I0AAZ5_9FIRM</name>
<evidence type="ECO:0000313" key="2">
    <source>
        <dbReference type="EMBL" id="MBC5650501.1"/>
    </source>
</evidence>
<gene>
    <name evidence="2" type="ORF">H8S54_05110</name>
</gene>
<keyword evidence="3" id="KW-1185">Reference proteome</keyword>
<protein>
    <recommendedName>
        <fullName evidence="4">VCBS repeat-containing protein</fullName>
    </recommendedName>
</protein>
<feature type="chain" id="PRO_5034362979" description="VCBS repeat-containing protein" evidence="1">
    <location>
        <begin position="27"/>
        <end position="364"/>
    </location>
</feature>
<keyword evidence="1" id="KW-0732">Signal</keyword>
<feature type="signal peptide" evidence="1">
    <location>
        <begin position="1"/>
        <end position="26"/>
    </location>
</feature>
<reference evidence="2 3" key="1">
    <citation type="submission" date="2020-08" db="EMBL/GenBank/DDBJ databases">
        <title>Genome public.</title>
        <authorList>
            <person name="Liu C."/>
            <person name="Sun Q."/>
        </authorList>
    </citation>
    <scope>NUCLEOTIDE SEQUENCE [LARGE SCALE GENOMIC DNA]</scope>
    <source>
        <strain evidence="2 3">BX17</strain>
    </source>
</reference>
<evidence type="ECO:0000256" key="1">
    <source>
        <dbReference type="SAM" id="SignalP"/>
    </source>
</evidence>
<sequence>MKKLPAPIFITIAGILTLTAAQPVLAEDTEVLSVQTENAADQNQENDLSNADVISCGAPNWRNGIIEDQTFQTQLSEYTGDVWFASYAPADGEKDVIFKIIQNEEPVETLDSLVTPPVLSYGFTKLDAISFVDYNEDGNTDILAIKTFGDIAVPVVYEGTPGSEKNFTLKTGLSVRAAAGAQSMTIAGVLDYLKTVAKEQWTAVDTLPEGTPSNFVFASGVGAWSTMLNLNQDGSFSGSFSDSDVTAGEGYSYTMYCSDFTGKFTEIKKLNDHVYSMQLTDLQLEQESGTQEIIDDCLKVYSEPYGLVPGSEFYLYVPEVQSSELPLQVPEGWSGVEYSSNDPDLLTSYILYNIEGDAPFGGYE</sequence>
<proteinExistence type="predicted"/>
<dbReference type="RefSeq" id="WP_117851287.1">
    <property type="nucleotide sequence ID" value="NZ_JACOOT010000011.1"/>
</dbReference>
<dbReference type="Proteomes" id="UP000652847">
    <property type="component" value="Unassembled WGS sequence"/>
</dbReference>
<evidence type="ECO:0008006" key="4">
    <source>
        <dbReference type="Google" id="ProtNLM"/>
    </source>
</evidence>
<accession>A0A8I0AAZ5</accession>